<evidence type="ECO:0000313" key="1">
    <source>
        <dbReference type="EMBL" id="BBQ32271.1"/>
    </source>
</evidence>
<evidence type="ECO:0000313" key="2">
    <source>
        <dbReference type="Proteomes" id="UP000515756"/>
    </source>
</evidence>
<dbReference type="AlphaFoldDB" id="A0A6S4TBW5"/>
<gene>
    <name evidence="1" type="ORF">WP2W18E01_38530</name>
</gene>
<dbReference type="Proteomes" id="UP000515756">
    <property type="component" value="Chromosome"/>
</dbReference>
<dbReference type="EMBL" id="AP021927">
    <property type="protein sequence ID" value="BBQ32271.1"/>
    <property type="molecule type" value="Genomic_DNA"/>
</dbReference>
<protein>
    <submittedName>
        <fullName evidence="1">Uncharacterized protein</fullName>
    </submittedName>
</protein>
<dbReference type="RefSeq" id="WP_124813042.1">
    <property type="nucleotide sequence ID" value="NZ_AP021927.1"/>
</dbReference>
<name>A0A6S4TBW5_AERCA</name>
<organism evidence="1 2">
    <name type="scientific">Aeromonas caviae</name>
    <name type="common">Aeromonas punctata</name>
    <dbReference type="NCBI Taxonomy" id="648"/>
    <lineage>
        <taxon>Bacteria</taxon>
        <taxon>Pseudomonadati</taxon>
        <taxon>Pseudomonadota</taxon>
        <taxon>Gammaproteobacteria</taxon>
        <taxon>Aeromonadales</taxon>
        <taxon>Aeromonadaceae</taxon>
        <taxon>Aeromonas</taxon>
    </lineage>
</organism>
<proteinExistence type="predicted"/>
<sequence>MNRNLQKTAEQLRVWLTAKGCKVSTSRVCHTPLLAVTGPLPEAMTKRAVWGRECLAGVVRDVAIVRFGGCLLHWRQ</sequence>
<accession>A0A6S4TBW5</accession>
<reference evidence="1 2" key="1">
    <citation type="submission" date="2019-12" db="EMBL/GenBank/DDBJ databases">
        <title>complete genome sequences of Aeromonas caviae str. WP2-W18-ESBL-01 isolated from wastewater treatment plant effluent.</title>
        <authorList>
            <person name="Sekizuka T."/>
            <person name="Itokawa K."/>
            <person name="Yatsu K."/>
            <person name="Inamine Y."/>
            <person name="Kuroda M."/>
        </authorList>
    </citation>
    <scope>NUCLEOTIDE SEQUENCE [LARGE SCALE GENOMIC DNA]</scope>
    <source>
        <strain evidence="1 2">WP2-W18-ESBL-01</strain>
    </source>
</reference>